<dbReference type="Gene3D" id="3.60.21.10">
    <property type="match status" value="1"/>
</dbReference>
<dbReference type="InterPro" id="IPR004593">
    <property type="entry name" value="SbcD"/>
</dbReference>
<evidence type="ECO:0000313" key="11">
    <source>
        <dbReference type="Proteomes" id="UP000029577"/>
    </source>
</evidence>
<dbReference type="EMBL" id="JPKR02000004">
    <property type="protein sequence ID" value="KGD75152.1"/>
    <property type="molecule type" value="Genomic_DNA"/>
</dbReference>
<evidence type="ECO:0000259" key="9">
    <source>
        <dbReference type="Pfam" id="PF12320"/>
    </source>
</evidence>
<gene>
    <name evidence="7" type="primary">sbcD</name>
    <name evidence="10" type="ORF">HA49_07840</name>
</gene>
<evidence type="ECO:0000256" key="6">
    <source>
        <dbReference type="ARBA" id="ARBA00022839"/>
    </source>
</evidence>
<comment type="caution">
    <text evidence="10">The sequence shown here is derived from an EMBL/GenBank/DDBJ whole genome shotgun (WGS) entry which is preliminary data.</text>
</comment>
<dbReference type="Proteomes" id="UP000029577">
    <property type="component" value="Unassembled WGS sequence"/>
</dbReference>
<dbReference type="Pfam" id="PF12320">
    <property type="entry name" value="SbcD_C"/>
    <property type="match status" value="1"/>
</dbReference>
<dbReference type="InterPro" id="IPR050535">
    <property type="entry name" value="DNA_Repair-Maintenance_Comp"/>
</dbReference>
<dbReference type="NCBIfam" id="TIGR00619">
    <property type="entry name" value="sbcd"/>
    <property type="match status" value="1"/>
</dbReference>
<protein>
    <recommendedName>
        <fullName evidence="3 7">Nuclease SbcCD subunit D</fullName>
    </recommendedName>
</protein>
<dbReference type="InterPro" id="IPR004843">
    <property type="entry name" value="Calcineurin-like_PHP"/>
</dbReference>
<dbReference type="PANTHER" id="PTHR30337:SF0">
    <property type="entry name" value="NUCLEASE SBCCD SUBUNIT D"/>
    <property type="match status" value="1"/>
</dbReference>
<evidence type="ECO:0000259" key="8">
    <source>
        <dbReference type="Pfam" id="PF00149"/>
    </source>
</evidence>
<comment type="function">
    <text evidence="7">SbcCD cleaves DNA hairpin structures. These structures can inhibit DNA replication and are intermediates in certain DNA recombination reactions. The complex acts as a 3'-&gt;5' double strand exonuclease that can open hairpins. It also has a 5' single-strand endonuclease activity.</text>
</comment>
<accession>A0A095TER1</accession>
<dbReference type="OrthoDB" id="9773856at2"/>
<organism evidence="10 11">
    <name type="scientific">Tatumella morbirosei</name>
    <dbReference type="NCBI Taxonomy" id="642227"/>
    <lineage>
        <taxon>Bacteria</taxon>
        <taxon>Pseudomonadati</taxon>
        <taxon>Pseudomonadota</taxon>
        <taxon>Gammaproteobacteria</taxon>
        <taxon>Enterobacterales</taxon>
        <taxon>Erwiniaceae</taxon>
        <taxon>Tatumella</taxon>
    </lineage>
</organism>
<evidence type="ECO:0000256" key="7">
    <source>
        <dbReference type="RuleBase" id="RU363069"/>
    </source>
</evidence>
<evidence type="ECO:0000256" key="4">
    <source>
        <dbReference type="ARBA" id="ARBA00022722"/>
    </source>
</evidence>
<reference evidence="10" key="1">
    <citation type="submission" date="2014-12" db="EMBL/GenBank/DDBJ databases">
        <title>The draft genome of the Tatumella morbirosei type strain, LMG23360T isolated from pineapple rot.</title>
        <authorList>
            <person name="Smits T.H."/>
            <person name="Palmer M."/>
            <person name="Venter S.N."/>
            <person name="Duffy B."/>
            <person name="Steenkamp E.T."/>
            <person name="Chan W.Y."/>
            <person name="Coutinho T.A."/>
            <person name="Coetzee M.P."/>
            <person name="De Maayer P."/>
        </authorList>
    </citation>
    <scope>NUCLEOTIDE SEQUENCE [LARGE SCALE GENOMIC DNA]</scope>
    <source>
        <strain evidence="10">LMG 23360</strain>
    </source>
</reference>
<dbReference type="GO" id="GO:0006310">
    <property type="term" value="P:DNA recombination"/>
    <property type="evidence" value="ECO:0007669"/>
    <property type="project" value="UniProtKB-KW"/>
</dbReference>
<dbReference type="RefSeq" id="WP_038018578.1">
    <property type="nucleotide sequence ID" value="NZ_JPKR02000004.1"/>
</dbReference>
<dbReference type="InterPro" id="IPR029052">
    <property type="entry name" value="Metallo-depent_PP-like"/>
</dbReference>
<dbReference type="InterPro" id="IPR041796">
    <property type="entry name" value="Mre11_N"/>
</dbReference>
<keyword evidence="7" id="KW-0235">DNA replication</keyword>
<dbReference type="GO" id="GO:0004519">
    <property type="term" value="F:endonuclease activity"/>
    <property type="evidence" value="ECO:0007669"/>
    <property type="project" value="UniProtKB-KW"/>
</dbReference>
<comment type="similarity">
    <text evidence="1 7">Belongs to the SbcD family.</text>
</comment>
<keyword evidence="5 7" id="KW-0378">Hydrolase</keyword>
<keyword evidence="7" id="KW-0233">DNA recombination</keyword>
<name>A0A095TER1_9GAMM</name>
<dbReference type="PANTHER" id="PTHR30337">
    <property type="entry name" value="COMPONENT OF ATP-DEPENDENT DSDNA EXONUCLEASE"/>
    <property type="match status" value="1"/>
</dbReference>
<dbReference type="InterPro" id="IPR026843">
    <property type="entry name" value="SbcD_C"/>
</dbReference>
<evidence type="ECO:0000256" key="5">
    <source>
        <dbReference type="ARBA" id="ARBA00022801"/>
    </source>
</evidence>
<dbReference type="NCBIfam" id="NF008206">
    <property type="entry name" value="PRK10966.1"/>
    <property type="match status" value="1"/>
</dbReference>
<evidence type="ECO:0000256" key="1">
    <source>
        <dbReference type="ARBA" id="ARBA00010555"/>
    </source>
</evidence>
<feature type="domain" description="Nuclease SbcCD subunit D C-terminal" evidence="9">
    <location>
        <begin position="282"/>
        <end position="380"/>
    </location>
</feature>
<dbReference type="Pfam" id="PF00149">
    <property type="entry name" value="Metallophos"/>
    <property type="match status" value="1"/>
</dbReference>
<dbReference type="Gene3D" id="3.30.160.720">
    <property type="match status" value="1"/>
</dbReference>
<sequence>MKIIHTSDWHLGQFFYTRSRAYEHQSFLDWLLQQITDLRVDVLIVAGDIFDTGSPPSYAREIYNHFVVALQQTGCQLIILAGNHDSVAMLNESRELLACLNTRVIASAGTDISNQLVILRDKQQNPAAVLCAIPYLRPRDIQLSQAGLDSQQKQQNLLQAITDHYRQCYDAALRLRVELGQPELPVIATGHLTALGTRSSESVRDIYIGSLDAFPASAFPPADYIALGHIHRPQQVGGQTHIRYSGSPIALSFDEPGSEKSVCLVECGPGQPLTVTTLPIPCFQPMQTLKGSLEEIETQLNAVTRDDSGRPVWLDIEVTQQDYLSDLQQRIEALVSGKPAEVLLLRRSRERSTAGIQRMENETLNELTAEEVFMRRLELEQQLPEADRQRLLTLYLQTLEQVQHAVQEQDCK</sequence>
<evidence type="ECO:0000256" key="3">
    <source>
        <dbReference type="ARBA" id="ARBA00013365"/>
    </source>
</evidence>
<feature type="domain" description="Calcineurin-like phosphoesterase" evidence="8">
    <location>
        <begin position="1"/>
        <end position="233"/>
    </location>
</feature>
<keyword evidence="7" id="KW-0255">Endonuclease</keyword>
<dbReference type="STRING" id="642227.HA49_07840"/>
<comment type="subunit">
    <text evidence="2 7">Heterodimer of SbcC and SbcD.</text>
</comment>
<keyword evidence="11" id="KW-1185">Reference proteome</keyword>
<dbReference type="GO" id="GO:0008408">
    <property type="term" value="F:3'-5' exonuclease activity"/>
    <property type="evidence" value="ECO:0007669"/>
    <property type="project" value="InterPro"/>
</dbReference>
<dbReference type="AlphaFoldDB" id="A0A095TER1"/>
<keyword evidence="4 7" id="KW-0540">Nuclease</keyword>
<dbReference type="eggNOG" id="COG0420">
    <property type="taxonomic scope" value="Bacteria"/>
</dbReference>
<dbReference type="SUPFAM" id="SSF56300">
    <property type="entry name" value="Metallo-dependent phosphatases"/>
    <property type="match status" value="1"/>
</dbReference>
<proteinExistence type="inferred from homology"/>
<evidence type="ECO:0000256" key="2">
    <source>
        <dbReference type="ARBA" id="ARBA00011322"/>
    </source>
</evidence>
<dbReference type="CDD" id="cd00840">
    <property type="entry name" value="MPP_Mre11_N"/>
    <property type="match status" value="1"/>
</dbReference>
<keyword evidence="6 7" id="KW-0269">Exonuclease</keyword>
<dbReference type="GO" id="GO:0006260">
    <property type="term" value="P:DNA replication"/>
    <property type="evidence" value="ECO:0007669"/>
    <property type="project" value="UniProtKB-KW"/>
</dbReference>
<evidence type="ECO:0000313" key="10">
    <source>
        <dbReference type="EMBL" id="KGD75152.1"/>
    </source>
</evidence>